<keyword evidence="2" id="KW-1185">Reference proteome</keyword>
<dbReference type="KEGG" id="nsy:104238175"/>
<sequence>MKAQRTMMEAGFSQDDITNMNSCSIKQIYHRLRGMFEKVSWRKVVCHNGGCPRWNFVLTMTAHGRLYTQDRLQRWGVAVDQDCIMCNNEKETIQHLFFKCSYAQALWSKLLEWQGIDRPVQGWEEELKWAEKLAKRRNATTELYKM</sequence>
<dbReference type="GeneID" id="104238175"/>
<evidence type="ECO:0000313" key="2">
    <source>
        <dbReference type="Proteomes" id="UP000189701"/>
    </source>
</evidence>
<proteinExistence type="predicted"/>
<name>A0A1U7XV23_NICSY</name>
<accession>A0A1U7XV23</accession>
<dbReference type="AlphaFoldDB" id="A0A1U7XV23"/>
<reference evidence="2" key="1">
    <citation type="journal article" date="2013" name="Genome Biol.">
        <title>Reference genomes and transcriptomes of Nicotiana sylvestris and Nicotiana tomentosiformis.</title>
        <authorList>
            <person name="Sierro N."/>
            <person name="Battey J.N."/>
            <person name="Ouadi S."/>
            <person name="Bovet L."/>
            <person name="Goepfert S."/>
            <person name="Bakaher N."/>
            <person name="Peitsch M.C."/>
            <person name="Ivanov N.V."/>
        </authorList>
    </citation>
    <scope>NUCLEOTIDE SEQUENCE [LARGE SCALE GENOMIC DNA]</scope>
</reference>
<dbReference type="RefSeq" id="XP_009790774.1">
    <property type="nucleotide sequence ID" value="XM_009792472.1"/>
</dbReference>
<feature type="domain" description="Reverse transcriptase zinc-binding" evidence="1">
    <location>
        <begin position="24"/>
        <end position="107"/>
    </location>
</feature>
<dbReference type="InterPro" id="IPR026960">
    <property type="entry name" value="RVT-Znf"/>
</dbReference>
<dbReference type="Proteomes" id="UP000189701">
    <property type="component" value="Unplaced"/>
</dbReference>
<evidence type="ECO:0000259" key="1">
    <source>
        <dbReference type="Pfam" id="PF13966"/>
    </source>
</evidence>
<dbReference type="Pfam" id="PF13966">
    <property type="entry name" value="zf-RVT"/>
    <property type="match status" value="1"/>
</dbReference>
<feature type="non-terminal residue" evidence="3">
    <location>
        <position position="146"/>
    </location>
</feature>
<reference evidence="3" key="2">
    <citation type="submission" date="2025-08" db="UniProtKB">
        <authorList>
            <consortium name="RefSeq"/>
        </authorList>
    </citation>
    <scope>IDENTIFICATION</scope>
    <source>
        <tissue evidence="3">Leaf</tissue>
    </source>
</reference>
<protein>
    <submittedName>
        <fullName evidence="3">Uncharacterized protein LOC104238175</fullName>
    </submittedName>
</protein>
<gene>
    <name evidence="3" type="primary">LOC104238175</name>
</gene>
<organism evidence="2 3">
    <name type="scientific">Nicotiana sylvestris</name>
    <name type="common">Wood tobacco</name>
    <name type="synonym">South American tobacco</name>
    <dbReference type="NCBI Taxonomy" id="4096"/>
    <lineage>
        <taxon>Eukaryota</taxon>
        <taxon>Viridiplantae</taxon>
        <taxon>Streptophyta</taxon>
        <taxon>Embryophyta</taxon>
        <taxon>Tracheophyta</taxon>
        <taxon>Spermatophyta</taxon>
        <taxon>Magnoliopsida</taxon>
        <taxon>eudicotyledons</taxon>
        <taxon>Gunneridae</taxon>
        <taxon>Pentapetalae</taxon>
        <taxon>asterids</taxon>
        <taxon>lamiids</taxon>
        <taxon>Solanales</taxon>
        <taxon>Solanaceae</taxon>
        <taxon>Nicotianoideae</taxon>
        <taxon>Nicotianeae</taxon>
        <taxon>Nicotiana</taxon>
    </lineage>
</organism>
<dbReference type="eggNOG" id="KOG1075">
    <property type="taxonomic scope" value="Eukaryota"/>
</dbReference>
<evidence type="ECO:0000313" key="3">
    <source>
        <dbReference type="RefSeq" id="XP_009790774.1"/>
    </source>
</evidence>